<dbReference type="SFLD" id="SFLDG01061">
    <property type="entry name" value="methylthiotransferase"/>
    <property type="match status" value="2"/>
</dbReference>
<dbReference type="SMART" id="SM00729">
    <property type="entry name" value="Elp3"/>
    <property type="match status" value="1"/>
</dbReference>
<dbReference type="InterPro" id="IPR007197">
    <property type="entry name" value="rSAM"/>
</dbReference>
<evidence type="ECO:0000259" key="13">
    <source>
        <dbReference type="PROSITE" id="PS50926"/>
    </source>
</evidence>
<dbReference type="SFLD" id="SFLDS00029">
    <property type="entry name" value="Radical_SAM"/>
    <property type="match status" value="2"/>
</dbReference>
<feature type="binding site" evidence="12">
    <location>
        <position position="171"/>
    </location>
    <ligand>
        <name>[4Fe-4S] cluster</name>
        <dbReference type="ChEBI" id="CHEBI:49883"/>
        <label>2</label>
        <note>4Fe-4S-S-AdoMet</note>
    </ligand>
</feature>
<dbReference type="FunFam" id="3.80.30.20:FF:000001">
    <property type="entry name" value="tRNA-2-methylthio-N(6)-dimethylallyladenosine synthase 2"/>
    <property type="match status" value="1"/>
</dbReference>
<keyword evidence="12" id="KW-0963">Cytoplasm</keyword>
<comment type="function">
    <text evidence="1 12">Catalyzes the methylthiolation of N6-(dimethylallyl)adenosine (i(6)A), leading to the formation of 2-methylthio-N6-(dimethylallyl)adenosine (ms(2)i(6)A) at position 37 in tRNAs that read codons beginning with uridine.</text>
</comment>
<feature type="binding site" evidence="12">
    <location>
        <position position="19"/>
    </location>
    <ligand>
        <name>[4Fe-4S] cluster</name>
        <dbReference type="ChEBI" id="CHEBI:49883"/>
        <label>1</label>
    </ligand>
</feature>
<organism evidence="16 17">
    <name type="scientific">Bradymonas sediminis</name>
    <dbReference type="NCBI Taxonomy" id="1548548"/>
    <lineage>
        <taxon>Bacteria</taxon>
        <taxon>Deltaproteobacteria</taxon>
        <taxon>Bradymonadales</taxon>
        <taxon>Bradymonadaceae</taxon>
        <taxon>Bradymonas</taxon>
    </lineage>
</organism>
<dbReference type="EC" id="2.8.4.3" evidence="8 12"/>
<dbReference type="InterPro" id="IPR023404">
    <property type="entry name" value="rSAM_horseshoe"/>
</dbReference>
<evidence type="ECO:0000256" key="1">
    <source>
        <dbReference type="ARBA" id="ARBA00003234"/>
    </source>
</evidence>
<dbReference type="GO" id="GO:0005829">
    <property type="term" value="C:cytosol"/>
    <property type="evidence" value="ECO:0007669"/>
    <property type="project" value="TreeGrafter"/>
</dbReference>
<evidence type="ECO:0000256" key="12">
    <source>
        <dbReference type="HAMAP-Rule" id="MF_01864"/>
    </source>
</evidence>
<comment type="subunit">
    <text evidence="12">Monomer.</text>
</comment>
<dbReference type="GO" id="GO:0051539">
    <property type="term" value="F:4 iron, 4 sulfur cluster binding"/>
    <property type="evidence" value="ECO:0007669"/>
    <property type="project" value="UniProtKB-UniRule"/>
</dbReference>
<dbReference type="Pfam" id="PF00919">
    <property type="entry name" value="UPF0004"/>
    <property type="match status" value="1"/>
</dbReference>
<keyword evidence="2 12" id="KW-0004">4Fe-4S</keyword>
<dbReference type="InterPro" id="IPR013848">
    <property type="entry name" value="Methylthiotransferase_N"/>
</dbReference>
<dbReference type="GO" id="GO:0046872">
    <property type="term" value="F:metal ion binding"/>
    <property type="evidence" value="ECO:0007669"/>
    <property type="project" value="UniProtKB-KW"/>
</dbReference>
<dbReference type="InterPro" id="IPR006463">
    <property type="entry name" value="MiaB_methiolase"/>
</dbReference>
<feature type="binding site" evidence="12">
    <location>
        <position position="89"/>
    </location>
    <ligand>
        <name>[4Fe-4S] cluster</name>
        <dbReference type="ChEBI" id="CHEBI:49883"/>
        <label>1</label>
    </ligand>
</feature>
<dbReference type="PROSITE" id="PS51449">
    <property type="entry name" value="MTTASE_N"/>
    <property type="match status" value="1"/>
</dbReference>
<sequence length="454" mass="51245">MLDIESRSGKKVFIETYGCQMNLADSELMGGVLAGTGYGSAKTLDEADVILINTCAVRERAEDRIFGRLTDLLRYKNANPDLVLGIAGCMAQHLREKIIDQAPYVDIVVGPDSYRNLPAMIDKATGEAADPVLDLKLDKAEVYEGLTPKRRPGISGWVSVQRGCDKFCTFCIVPFVRGRERGVAPSEVVRQVREMAEQGYKEVTLLGQTVNSYRHQLPGEPETDFADLLSMLVPIDGIERIRFTSPYPTDFTPKLIETIAREDKISKYLHLPAQSGSARMLEMMRRQYTRDEYDKLIDDIRTAIPDIALSTDIMVGSPGETDEDFIQTVELMEKTRFDFAYLFKYSERSNTYAARNMPDDVSEQEKGDRLRHIIELQESISAEVFKQEIGRTRRVLVDGVSRRDENDLAGRSDQFKRTIFPKPADREVKPGDIVDVRITDCTSHTLIGEYVESK</sequence>
<evidence type="ECO:0000256" key="2">
    <source>
        <dbReference type="ARBA" id="ARBA00022485"/>
    </source>
</evidence>
<evidence type="ECO:0000313" key="16">
    <source>
        <dbReference type="EMBL" id="AWV90522.1"/>
    </source>
</evidence>
<dbReference type="NCBIfam" id="TIGR01574">
    <property type="entry name" value="miaB-methiolase"/>
    <property type="match status" value="1"/>
</dbReference>
<dbReference type="SFLD" id="SFLDG01082">
    <property type="entry name" value="B12-binding_domain_containing"/>
    <property type="match status" value="1"/>
</dbReference>
<evidence type="ECO:0000259" key="15">
    <source>
        <dbReference type="PROSITE" id="PS51918"/>
    </source>
</evidence>
<accession>A0A2Z4FNR5</accession>
<keyword evidence="3 12" id="KW-0808">Transferase</keyword>
<feature type="domain" description="TRAM" evidence="13">
    <location>
        <begin position="386"/>
        <end position="452"/>
    </location>
</feature>
<dbReference type="Gene3D" id="3.40.50.12160">
    <property type="entry name" value="Methylthiotransferase, N-terminal domain"/>
    <property type="match status" value="1"/>
</dbReference>
<dbReference type="KEGG" id="bsed:DN745_14775"/>
<evidence type="ECO:0000256" key="5">
    <source>
        <dbReference type="ARBA" id="ARBA00022723"/>
    </source>
</evidence>
<dbReference type="HAMAP" id="MF_01864">
    <property type="entry name" value="tRNA_metthiotr_MiaB"/>
    <property type="match status" value="1"/>
</dbReference>
<feature type="binding site" evidence="12">
    <location>
        <position position="168"/>
    </location>
    <ligand>
        <name>[4Fe-4S] cluster</name>
        <dbReference type="ChEBI" id="CHEBI:49883"/>
        <label>2</label>
        <note>4Fe-4S-S-AdoMet</note>
    </ligand>
</feature>
<dbReference type="NCBIfam" id="TIGR00089">
    <property type="entry name" value="MiaB/RimO family radical SAM methylthiotransferase"/>
    <property type="match status" value="1"/>
</dbReference>
<comment type="similarity">
    <text evidence="12">Belongs to the methylthiotransferase family. MiaB subfamily.</text>
</comment>
<evidence type="ECO:0000256" key="3">
    <source>
        <dbReference type="ARBA" id="ARBA00022679"/>
    </source>
</evidence>
<evidence type="ECO:0000259" key="14">
    <source>
        <dbReference type="PROSITE" id="PS51449"/>
    </source>
</evidence>
<feature type="binding site" evidence="12">
    <location>
        <position position="164"/>
    </location>
    <ligand>
        <name>[4Fe-4S] cluster</name>
        <dbReference type="ChEBI" id="CHEBI:49883"/>
        <label>2</label>
        <note>4Fe-4S-S-AdoMet</note>
    </ligand>
</feature>
<feature type="domain" description="MTTase N-terminal" evidence="14">
    <location>
        <begin position="10"/>
        <end position="126"/>
    </location>
</feature>
<dbReference type="PROSITE" id="PS50926">
    <property type="entry name" value="TRAM"/>
    <property type="match status" value="1"/>
</dbReference>
<dbReference type="FunFam" id="3.40.50.12160:FF:000003">
    <property type="entry name" value="CDK5 regulatory subunit-associated protein 1"/>
    <property type="match status" value="1"/>
</dbReference>
<evidence type="ECO:0000256" key="7">
    <source>
        <dbReference type="ARBA" id="ARBA00023014"/>
    </source>
</evidence>
<gene>
    <name evidence="12" type="primary">miaB</name>
    <name evidence="16" type="ORF">DN745_14775</name>
</gene>
<dbReference type="Gene3D" id="3.80.30.20">
    <property type="entry name" value="tm_1862 like domain"/>
    <property type="match status" value="1"/>
</dbReference>
<evidence type="ECO:0000256" key="11">
    <source>
        <dbReference type="ARBA" id="ARBA00081141"/>
    </source>
</evidence>
<name>A0A2Z4FNR5_9DELT</name>
<dbReference type="CDD" id="cd01335">
    <property type="entry name" value="Radical_SAM"/>
    <property type="match status" value="1"/>
</dbReference>
<keyword evidence="12" id="KW-0819">tRNA processing</keyword>
<reference evidence="16 17" key="1">
    <citation type="submission" date="2018-06" db="EMBL/GenBank/DDBJ databases">
        <title>Lujinxingia sediminis gen. nov. sp. nov., a new facultative anaerobic member of the class Deltaproteobacteria, and proposal of Lujinxingaceae fam. nov.</title>
        <authorList>
            <person name="Guo L.-Y."/>
            <person name="Li C.-M."/>
            <person name="Wang S."/>
            <person name="Du Z.-J."/>
        </authorList>
    </citation>
    <scope>NUCLEOTIDE SEQUENCE [LARGE SCALE GENOMIC DNA]</scope>
    <source>
        <strain evidence="16 17">FA350</strain>
    </source>
</reference>
<evidence type="ECO:0000256" key="9">
    <source>
        <dbReference type="ARBA" id="ARBA00068570"/>
    </source>
</evidence>
<dbReference type="InterPro" id="IPR020612">
    <property type="entry name" value="Methylthiotransferase_CS"/>
</dbReference>
<evidence type="ECO:0000256" key="10">
    <source>
        <dbReference type="ARBA" id="ARBA00080698"/>
    </source>
</evidence>
<feature type="domain" description="Radical SAM core" evidence="15">
    <location>
        <begin position="150"/>
        <end position="383"/>
    </location>
</feature>
<dbReference type="PANTHER" id="PTHR43020:SF2">
    <property type="entry name" value="MITOCHONDRIAL TRNA METHYLTHIOTRANSFERASE CDK5RAP1"/>
    <property type="match status" value="1"/>
</dbReference>
<evidence type="ECO:0000256" key="6">
    <source>
        <dbReference type="ARBA" id="ARBA00023004"/>
    </source>
</evidence>
<comment type="catalytic activity">
    <reaction evidence="12">
        <text>N(6)-dimethylallyladenosine(37) in tRNA + (sulfur carrier)-SH + AH2 + 2 S-adenosyl-L-methionine = 2-methylsulfanyl-N(6)-dimethylallyladenosine(37) in tRNA + (sulfur carrier)-H + 5'-deoxyadenosine + L-methionine + A + S-adenosyl-L-homocysteine + 2 H(+)</text>
        <dbReference type="Rhea" id="RHEA:37067"/>
        <dbReference type="Rhea" id="RHEA-COMP:10375"/>
        <dbReference type="Rhea" id="RHEA-COMP:10376"/>
        <dbReference type="Rhea" id="RHEA-COMP:14737"/>
        <dbReference type="Rhea" id="RHEA-COMP:14739"/>
        <dbReference type="ChEBI" id="CHEBI:13193"/>
        <dbReference type="ChEBI" id="CHEBI:15378"/>
        <dbReference type="ChEBI" id="CHEBI:17319"/>
        <dbReference type="ChEBI" id="CHEBI:17499"/>
        <dbReference type="ChEBI" id="CHEBI:29917"/>
        <dbReference type="ChEBI" id="CHEBI:57844"/>
        <dbReference type="ChEBI" id="CHEBI:57856"/>
        <dbReference type="ChEBI" id="CHEBI:59789"/>
        <dbReference type="ChEBI" id="CHEBI:64428"/>
        <dbReference type="ChEBI" id="CHEBI:74415"/>
        <dbReference type="ChEBI" id="CHEBI:74417"/>
        <dbReference type="EC" id="2.8.4.3"/>
    </reaction>
</comment>
<dbReference type="SFLD" id="SFLDF00413">
    <property type="entry name" value="CDK5RAP1"/>
    <property type="match status" value="1"/>
</dbReference>
<dbReference type="AlphaFoldDB" id="A0A2Z4FNR5"/>
<dbReference type="OrthoDB" id="9805215at2"/>
<dbReference type="InterPro" id="IPR002792">
    <property type="entry name" value="TRAM_dom"/>
</dbReference>
<keyword evidence="5 12" id="KW-0479">Metal-binding</keyword>
<keyword evidence="17" id="KW-1185">Reference proteome</keyword>
<comment type="subcellular location">
    <subcellularLocation>
        <location evidence="12">Cytoplasm</location>
    </subcellularLocation>
</comment>
<dbReference type="InterPro" id="IPR058240">
    <property type="entry name" value="rSAM_sf"/>
</dbReference>
<dbReference type="Pfam" id="PF01938">
    <property type="entry name" value="TRAM"/>
    <property type="match status" value="1"/>
</dbReference>
<dbReference type="InterPro" id="IPR038135">
    <property type="entry name" value="Methylthiotransferase_N_sf"/>
</dbReference>
<dbReference type="InterPro" id="IPR006638">
    <property type="entry name" value="Elp3/MiaA/NifB-like_rSAM"/>
</dbReference>
<feature type="binding site" evidence="12">
    <location>
        <position position="55"/>
    </location>
    <ligand>
        <name>[4Fe-4S] cluster</name>
        <dbReference type="ChEBI" id="CHEBI:49883"/>
        <label>1</label>
    </ligand>
</feature>
<comment type="cofactor">
    <cofactor evidence="12">
        <name>[4Fe-4S] cluster</name>
        <dbReference type="ChEBI" id="CHEBI:49883"/>
    </cofactor>
    <text evidence="12">Binds 2 [4Fe-4S] clusters. One cluster is coordinated with 3 cysteines and an exchangeable S-adenosyl-L-methionine.</text>
</comment>
<dbReference type="Proteomes" id="UP000249799">
    <property type="component" value="Chromosome"/>
</dbReference>
<dbReference type="SFLD" id="SFLDF00273">
    <property type="entry name" value="(dimethylallyl)adenosine_tRNA"/>
    <property type="match status" value="1"/>
</dbReference>
<evidence type="ECO:0000313" key="17">
    <source>
        <dbReference type="Proteomes" id="UP000249799"/>
    </source>
</evidence>
<dbReference type="GO" id="GO:0035597">
    <property type="term" value="F:tRNA-2-methylthio-N(6)-dimethylallyladenosine(37) synthase activity"/>
    <property type="evidence" value="ECO:0007669"/>
    <property type="project" value="UniProtKB-EC"/>
</dbReference>
<dbReference type="PROSITE" id="PS01278">
    <property type="entry name" value="MTTASE_RADICAL"/>
    <property type="match status" value="1"/>
</dbReference>
<evidence type="ECO:0000256" key="8">
    <source>
        <dbReference type="ARBA" id="ARBA00033765"/>
    </source>
</evidence>
<dbReference type="EMBL" id="CP030032">
    <property type="protein sequence ID" value="AWV90522.1"/>
    <property type="molecule type" value="Genomic_DNA"/>
</dbReference>
<dbReference type="SUPFAM" id="SSF102114">
    <property type="entry name" value="Radical SAM enzymes"/>
    <property type="match status" value="1"/>
</dbReference>
<dbReference type="PANTHER" id="PTHR43020">
    <property type="entry name" value="CDK5 REGULATORY SUBUNIT-ASSOCIATED PROTEIN 1"/>
    <property type="match status" value="1"/>
</dbReference>
<dbReference type="PROSITE" id="PS51918">
    <property type="entry name" value="RADICAL_SAM"/>
    <property type="match status" value="1"/>
</dbReference>
<keyword evidence="4 12" id="KW-0949">S-adenosyl-L-methionine</keyword>
<dbReference type="InterPro" id="IPR005839">
    <property type="entry name" value="Methylthiotransferase"/>
</dbReference>
<proteinExistence type="inferred from homology"/>
<evidence type="ECO:0000256" key="4">
    <source>
        <dbReference type="ARBA" id="ARBA00022691"/>
    </source>
</evidence>
<protein>
    <recommendedName>
        <fullName evidence="9 12">tRNA-2-methylthio-N(6)-dimethylallyladenosine synthase</fullName>
        <ecNumber evidence="8 12">2.8.4.3</ecNumber>
    </recommendedName>
    <alternativeName>
        <fullName evidence="11 12">(Dimethylallyl)adenosine tRNA methylthiotransferase MiaB</fullName>
    </alternativeName>
    <alternativeName>
        <fullName evidence="10 12">tRNA-i(6)A37 methylthiotransferase</fullName>
    </alternativeName>
</protein>
<keyword evidence="7 12" id="KW-0411">Iron-sulfur</keyword>
<dbReference type="Pfam" id="PF04055">
    <property type="entry name" value="Radical_SAM"/>
    <property type="match status" value="1"/>
</dbReference>
<keyword evidence="6 12" id="KW-0408">Iron</keyword>